<sequence length="76" mass="8448">MNSPAFRLLSLPRDGLLHLKKLGSLGDLLQPVEFVELKPLTGHPLVSEVAVQFGLELRVSSLPAPPHLQWKWRCGL</sequence>
<dbReference type="Proteomes" id="UP001257627">
    <property type="component" value="Unassembled WGS sequence"/>
</dbReference>
<proteinExistence type="predicted"/>
<keyword evidence="1" id="KW-0614">Plasmid</keyword>
<evidence type="ECO:0000313" key="1">
    <source>
        <dbReference type="EMBL" id="MDU9001658.1"/>
    </source>
</evidence>
<name>A0ABU3V659_9ACTN</name>
<accession>A0ABU3V659</accession>
<reference evidence="1 2" key="1">
    <citation type="submission" date="2023-02" db="EMBL/GenBank/DDBJ databases">
        <authorList>
            <person name="Maleckis M."/>
        </authorList>
    </citation>
    <scope>NUCLEOTIDE SEQUENCE [LARGE SCALE GENOMIC DNA]</scope>
    <source>
        <strain evidence="1 2">P8-A2</strain>
        <plasmid evidence="1">unnamed3</plasmid>
    </source>
</reference>
<gene>
    <name evidence="1" type="ORF">PU648_57555</name>
</gene>
<evidence type="ECO:0000313" key="2">
    <source>
        <dbReference type="Proteomes" id="UP001257627"/>
    </source>
</evidence>
<keyword evidence="2" id="KW-1185">Reference proteome</keyword>
<dbReference type="EMBL" id="JARAKF010000005">
    <property type="protein sequence ID" value="MDU9001658.1"/>
    <property type="molecule type" value="Genomic_DNA"/>
</dbReference>
<organism evidence="1 2">
    <name type="scientific">Streptomyces mirabilis</name>
    <dbReference type="NCBI Taxonomy" id="68239"/>
    <lineage>
        <taxon>Bacteria</taxon>
        <taxon>Bacillati</taxon>
        <taxon>Actinomycetota</taxon>
        <taxon>Actinomycetes</taxon>
        <taxon>Kitasatosporales</taxon>
        <taxon>Streptomycetaceae</taxon>
        <taxon>Streptomyces</taxon>
    </lineage>
</organism>
<geneLocation type="plasmid" evidence="1">
    <name>unnamed3</name>
</geneLocation>
<protein>
    <submittedName>
        <fullName evidence="1">Uncharacterized protein</fullName>
    </submittedName>
</protein>
<comment type="caution">
    <text evidence="1">The sequence shown here is derived from an EMBL/GenBank/DDBJ whole genome shotgun (WGS) entry which is preliminary data.</text>
</comment>